<feature type="transmembrane region" description="Helical" evidence="1">
    <location>
        <begin position="15"/>
        <end position="35"/>
    </location>
</feature>
<keyword evidence="2" id="KW-0808">Transferase</keyword>
<proteinExistence type="predicted"/>
<gene>
    <name evidence="2" type="ORF">DDE83_005713</name>
</gene>
<dbReference type="GO" id="GO:0016705">
    <property type="term" value="F:oxidoreductase activity, acting on paired donors, with incorporation or reduction of molecular oxygen"/>
    <property type="evidence" value="ECO:0007669"/>
    <property type="project" value="InterPro"/>
</dbReference>
<dbReference type="PANTHER" id="PTHR24305:SF229">
    <property type="entry name" value="P450, PUTATIVE (EUROFUNG)-RELATED"/>
    <property type="match status" value="1"/>
</dbReference>
<dbReference type="AlphaFoldDB" id="A0A364N0T5"/>
<dbReference type="EMBL" id="QGDH01000080">
    <property type="protein sequence ID" value="RAR08955.1"/>
    <property type="molecule type" value="Genomic_DNA"/>
</dbReference>
<evidence type="ECO:0000256" key="1">
    <source>
        <dbReference type="SAM" id="Phobius"/>
    </source>
</evidence>
<comment type="caution">
    <text evidence="2">The sequence shown here is derived from an EMBL/GenBank/DDBJ whole genome shotgun (WGS) entry which is preliminary data.</text>
</comment>
<reference evidence="3" key="1">
    <citation type="submission" date="2018-05" db="EMBL/GenBank/DDBJ databases">
        <title>Draft genome sequence of Stemphylium lycopersici strain CIDEFI 213.</title>
        <authorList>
            <person name="Medina R."/>
            <person name="Franco M.E.E."/>
            <person name="Lucentini C.G."/>
            <person name="Saparrat M.C.N."/>
            <person name="Balatti P.A."/>
        </authorList>
    </citation>
    <scope>NUCLEOTIDE SEQUENCE [LARGE SCALE GENOMIC DNA]</scope>
    <source>
        <strain evidence="3">CIDEFI 213</strain>
    </source>
</reference>
<dbReference type="SUPFAM" id="SSF48264">
    <property type="entry name" value="Cytochrome P450"/>
    <property type="match status" value="1"/>
</dbReference>
<dbReference type="STRING" id="183478.A0A364N0T5"/>
<keyword evidence="1" id="KW-1133">Transmembrane helix</keyword>
<keyword evidence="1" id="KW-0472">Membrane</keyword>
<sequence>MEGFTGILSILPLSTWFFVVIPSCIALYWTLWILYARTLHPLATVPGPFWASISRLWYMYRIYIGDMHTVQRSLHEQFGPIVRIAPNEVSTAELAAIPKIYKHQRPLTKTDFYSVWGGGTISEQLDQFAETDERVHSNYRRIVNPVYTLSNVLKNESYINKVSALFIQRLGEHADRKEPIDFGQWLQMYSFDVIGEIFFGDMFGFLEHSEDHGAFIASLDALMPVLCISAIAPAYLRPLIMSSAIVIPAAFKAVKAIDGIRKAAVEATQKRLKETEGGVVERTDMLQQLFDTVRNKGEKVNFSNREATLEAYVAM</sequence>
<accession>A0A364N0T5</accession>
<dbReference type="GO" id="GO:0005506">
    <property type="term" value="F:iron ion binding"/>
    <property type="evidence" value="ECO:0007669"/>
    <property type="project" value="InterPro"/>
</dbReference>
<dbReference type="Pfam" id="PF00067">
    <property type="entry name" value="p450"/>
    <property type="match status" value="1"/>
</dbReference>
<protein>
    <submittedName>
        <fullName evidence="2">Cytochrome p450 pisatin demethylase</fullName>
    </submittedName>
</protein>
<dbReference type="InterPro" id="IPR036396">
    <property type="entry name" value="Cyt_P450_sf"/>
</dbReference>
<evidence type="ECO:0000313" key="3">
    <source>
        <dbReference type="Proteomes" id="UP000249619"/>
    </source>
</evidence>
<dbReference type="GO" id="GO:0032259">
    <property type="term" value="P:methylation"/>
    <property type="evidence" value="ECO:0007669"/>
    <property type="project" value="UniProtKB-KW"/>
</dbReference>
<keyword evidence="3" id="KW-1185">Reference proteome</keyword>
<dbReference type="Gene3D" id="1.10.630.10">
    <property type="entry name" value="Cytochrome P450"/>
    <property type="match status" value="1"/>
</dbReference>
<dbReference type="InterPro" id="IPR001128">
    <property type="entry name" value="Cyt_P450"/>
</dbReference>
<evidence type="ECO:0000313" key="2">
    <source>
        <dbReference type="EMBL" id="RAR08955.1"/>
    </source>
</evidence>
<dbReference type="GO" id="GO:0020037">
    <property type="term" value="F:heme binding"/>
    <property type="evidence" value="ECO:0007669"/>
    <property type="project" value="InterPro"/>
</dbReference>
<dbReference type="GO" id="GO:0004497">
    <property type="term" value="F:monooxygenase activity"/>
    <property type="evidence" value="ECO:0007669"/>
    <property type="project" value="InterPro"/>
</dbReference>
<name>A0A364N0T5_STELY</name>
<keyword evidence="2" id="KW-0489">Methyltransferase</keyword>
<organism evidence="2 3">
    <name type="scientific">Stemphylium lycopersici</name>
    <name type="common">Tomato gray leaf spot disease fungus</name>
    <name type="synonym">Thyrospora lycopersici</name>
    <dbReference type="NCBI Taxonomy" id="183478"/>
    <lineage>
        <taxon>Eukaryota</taxon>
        <taxon>Fungi</taxon>
        <taxon>Dikarya</taxon>
        <taxon>Ascomycota</taxon>
        <taxon>Pezizomycotina</taxon>
        <taxon>Dothideomycetes</taxon>
        <taxon>Pleosporomycetidae</taxon>
        <taxon>Pleosporales</taxon>
        <taxon>Pleosporineae</taxon>
        <taxon>Pleosporaceae</taxon>
        <taxon>Stemphylium</taxon>
    </lineage>
</organism>
<dbReference type="PANTHER" id="PTHR24305">
    <property type="entry name" value="CYTOCHROME P450"/>
    <property type="match status" value="1"/>
</dbReference>
<dbReference type="Proteomes" id="UP000249619">
    <property type="component" value="Unassembled WGS sequence"/>
</dbReference>
<keyword evidence="1" id="KW-0812">Transmembrane</keyword>
<dbReference type="GO" id="GO:0008168">
    <property type="term" value="F:methyltransferase activity"/>
    <property type="evidence" value="ECO:0007669"/>
    <property type="project" value="UniProtKB-KW"/>
</dbReference>
<dbReference type="InterPro" id="IPR050121">
    <property type="entry name" value="Cytochrome_P450_monoxygenase"/>
</dbReference>